<comment type="caution">
    <text evidence="1">The sequence shown here is derived from an EMBL/GenBank/DDBJ whole genome shotgun (WGS) entry which is preliminary data.</text>
</comment>
<evidence type="ECO:0000313" key="2">
    <source>
        <dbReference type="Proteomes" id="UP000295729"/>
    </source>
</evidence>
<name>A0A4R6XCZ5_9GAMM</name>
<organism evidence="1 2">
    <name type="scientific">Marinomonas communis</name>
    <dbReference type="NCBI Taxonomy" id="28254"/>
    <lineage>
        <taxon>Bacteria</taxon>
        <taxon>Pseudomonadati</taxon>
        <taxon>Pseudomonadota</taxon>
        <taxon>Gammaproteobacteria</taxon>
        <taxon>Oceanospirillales</taxon>
        <taxon>Oceanospirillaceae</taxon>
        <taxon>Marinomonas</taxon>
    </lineage>
</organism>
<keyword evidence="2" id="KW-1185">Reference proteome</keyword>
<sequence>MNVFILSHRQLRIIALAVFMLITTIPHSYAEASLYIITNQNSDISELSSNEVRQIYMGGTLSRKLNAISLPVDSSIRKNFNVSIIGLTENRIQSYWAQLFFTGRSSRPKELKTVNEVVDYISSEVNVVAYVPANVELPSNVVVLFQR</sequence>
<evidence type="ECO:0000313" key="1">
    <source>
        <dbReference type="EMBL" id="TDR15454.1"/>
    </source>
</evidence>
<protein>
    <recommendedName>
        <fullName evidence="3">Phosphate ABC transporter substrate-binding protein</fullName>
    </recommendedName>
</protein>
<gene>
    <name evidence="1" type="ORF">C8D85_0818</name>
</gene>
<evidence type="ECO:0008006" key="3">
    <source>
        <dbReference type="Google" id="ProtNLM"/>
    </source>
</evidence>
<dbReference type="AlphaFoldDB" id="A0A4R6XCZ5"/>
<dbReference type="SUPFAM" id="SSF53850">
    <property type="entry name" value="Periplasmic binding protein-like II"/>
    <property type="match status" value="1"/>
</dbReference>
<reference evidence="1 2" key="1">
    <citation type="submission" date="2019-03" db="EMBL/GenBank/DDBJ databases">
        <title>Genomic Encyclopedia of Type Strains, Phase IV (KMG-IV): sequencing the most valuable type-strain genomes for metagenomic binning, comparative biology and taxonomic classification.</title>
        <authorList>
            <person name="Goeker M."/>
        </authorList>
    </citation>
    <scope>NUCLEOTIDE SEQUENCE [LARGE SCALE GENOMIC DNA]</scope>
    <source>
        <strain evidence="1 2">DSM 5604</strain>
    </source>
</reference>
<proteinExistence type="predicted"/>
<dbReference type="OrthoDB" id="5368544at2"/>
<accession>A0A4R6XCZ5</accession>
<dbReference type="RefSeq" id="WP_133560066.1">
    <property type="nucleotide sequence ID" value="NZ_SNZA01000001.1"/>
</dbReference>
<dbReference type="Proteomes" id="UP000295729">
    <property type="component" value="Unassembled WGS sequence"/>
</dbReference>
<dbReference type="EMBL" id="SNZA01000001">
    <property type="protein sequence ID" value="TDR15454.1"/>
    <property type="molecule type" value="Genomic_DNA"/>
</dbReference>